<dbReference type="Pfam" id="PF09826">
    <property type="entry name" value="Beta_propel"/>
    <property type="match status" value="1"/>
</dbReference>
<organism evidence="1">
    <name type="scientific">marine metagenome</name>
    <dbReference type="NCBI Taxonomy" id="408172"/>
    <lineage>
        <taxon>unclassified sequences</taxon>
        <taxon>metagenomes</taxon>
        <taxon>ecological metagenomes</taxon>
    </lineage>
</organism>
<sequence>RTTTTGVIDVSGTERTAGLVPFTECDDLLRHLQAEAVDRVGPYGLGGDWYGGPVMLETTAIAEDSSMESGAMARGSDQTLVEGIDYSGTNVQEAGIDEPDLIKTDGRRILIVEDNRIHHISLSGETPSGGTATLTDTLPIEGHWSRQMLLADDRALIIADTYVDGDSKLRPAFSSLVPNGGWRPLTSLIEVDLSDPTDLKITNVLTVEGHHVSTRVVGGSARVVVSTPPDELP</sequence>
<feature type="non-terminal residue" evidence="1">
    <location>
        <position position="1"/>
    </location>
</feature>
<accession>A0A383E183</accession>
<dbReference type="InterPro" id="IPR019198">
    <property type="entry name" value="Beta_propeller_containing"/>
</dbReference>
<name>A0A383E183_9ZZZZ</name>
<evidence type="ECO:0000313" key="1">
    <source>
        <dbReference type="EMBL" id="SVE50223.1"/>
    </source>
</evidence>
<protein>
    <submittedName>
        <fullName evidence="1">Uncharacterized protein</fullName>
    </submittedName>
</protein>
<proteinExistence type="predicted"/>
<feature type="non-terminal residue" evidence="1">
    <location>
        <position position="233"/>
    </location>
</feature>
<dbReference type="EMBL" id="UINC01221759">
    <property type="protein sequence ID" value="SVE50223.1"/>
    <property type="molecule type" value="Genomic_DNA"/>
</dbReference>
<gene>
    <name evidence="1" type="ORF">METZ01_LOCUS503077</name>
</gene>
<dbReference type="AlphaFoldDB" id="A0A383E183"/>
<reference evidence="1" key="1">
    <citation type="submission" date="2018-05" db="EMBL/GenBank/DDBJ databases">
        <authorList>
            <person name="Lanie J.A."/>
            <person name="Ng W.-L."/>
            <person name="Kazmierczak K.M."/>
            <person name="Andrzejewski T.M."/>
            <person name="Davidsen T.M."/>
            <person name="Wayne K.J."/>
            <person name="Tettelin H."/>
            <person name="Glass J.I."/>
            <person name="Rusch D."/>
            <person name="Podicherti R."/>
            <person name="Tsui H.-C.T."/>
            <person name="Winkler M.E."/>
        </authorList>
    </citation>
    <scope>NUCLEOTIDE SEQUENCE</scope>
</reference>